<organism evidence="3">
    <name type="scientific">Brugia pahangi</name>
    <name type="common">Filarial nematode worm</name>
    <dbReference type="NCBI Taxonomy" id="6280"/>
    <lineage>
        <taxon>Eukaryota</taxon>
        <taxon>Metazoa</taxon>
        <taxon>Ecdysozoa</taxon>
        <taxon>Nematoda</taxon>
        <taxon>Chromadorea</taxon>
        <taxon>Rhabditida</taxon>
        <taxon>Spirurina</taxon>
        <taxon>Spiruromorpha</taxon>
        <taxon>Filarioidea</taxon>
        <taxon>Onchocercidae</taxon>
        <taxon>Brugia</taxon>
    </lineage>
</organism>
<protein>
    <submittedName>
        <fullName evidence="1 3">Uncharacterized protein</fullName>
    </submittedName>
</protein>
<evidence type="ECO:0000313" key="2">
    <source>
        <dbReference type="Proteomes" id="UP000278627"/>
    </source>
</evidence>
<dbReference type="WBParaSite" id="BPAG_0000469901-mRNA-1">
    <property type="protein sequence ID" value="BPAG_0000469901-mRNA-1"/>
    <property type="gene ID" value="BPAG_0000469901"/>
</dbReference>
<dbReference type="EMBL" id="UZAD01002491">
    <property type="protein sequence ID" value="VDN85848.1"/>
    <property type="molecule type" value="Genomic_DNA"/>
</dbReference>
<evidence type="ECO:0000313" key="3">
    <source>
        <dbReference type="WBParaSite" id="BPAG_0000469901-mRNA-1"/>
    </source>
</evidence>
<keyword evidence="2" id="KW-1185">Reference proteome</keyword>
<sequence length="76" mass="8720">MDQLHSGIIEEVPPKDEVGVIHYLPHHEVLTPSPAMLPDLVGVILRFRMMKIVMTANIEKAFLQLELQNEERNCLM</sequence>
<name>A0A0N4T912_BRUPA</name>
<accession>A0A0N4T912</accession>
<evidence type="ECO:0000313" key="1">
    <source>
        <dbReference type="EMBL" id="VDN85848.1"/>
    </source>
</evidence>
<dbReference type="AlphaFoldDB" id="A0A0N4T912"/>
<gene>
    <name evidence="1" type="ORF">BPAG_LOCUS4662</name>
</gene>
<proteinExistence type="predicted"/>
<reference evidence="1 2" key="2">
    <citation type="submission" date="2018-11" db="EMBL/GenBank/DDBJ databases">
        <authorList>
            <consortium name="Pathogen Informatics"/>
        </authorList>
    </citation>
    <scope>NUCLEOTIDE SEQUENCE [LARGE SCALE GENOMIC DNA]</scope>
</reference>
<reference evidence="3" key="1">
    <citation type="submission" date="2017-02" db="UniProtKB">
        <authorList>
            <consortium name="WormBaseParasite"/>
        </authorList>
    </citation>
    <scope>IDENTIFICATION</scope>
</reference>
<dbReference type="Proteomes" id="UP000278627">
    <property type="component" value="Unassembled WGS sequence"/>
</dbReference>